<evidence type="ECO:0000313" key="2">
    <source>
        <dbReference type="Proteomes" id="UP001303473"/>
    </source>
</evidence>
<gene>
    <name evidence="1" type="ORF">QBC46DRAFT_395226</name>
</gene>
<accession>A0AAN6MZH2</accession>
<name>A0AAN6MZH2_9PEZI</name>
<dbReference type="AlphaFoldDB" id="A0AAN6MZH2"/>
<dbReference type="EMBL" id="MU853885">
    <property type="protein sequence ID" value="KAK3936382.1"/>
    <property type="molecule type" value="Genomic_DNA"/>
</dbReference>
<protein>
    <submittedName>
        <fullName evidence="1">Uncharacterized protein</fullName>
    </submittedName>
</protein>
<proteinExistence type="predicted"/>
<dbReference type="Proteomes" id="UP001303473">
    <property type="component" value="Unassembled WGS sequence"/>
</dbReference>
<evidence type="ECO:0000313" key="1">
    <source>
        <dbReference type="EMBL" id="KAK3936382.1"/>
    </source>
</evidence>
<comment type="caution">
    <text evidence="1">The sequence shown here is derived from an EMBL/GenBank/DDBJ whole genome shotgun (WGS) entry which is preliminary data.</text>
</comment>
<keyword evidence="2" id="KW-1185">Reference proteome</keyword>
<organism evidence="1 2">
    <name type="scientific">Diplogelasinospora grovesii</name>
    <dbReference type="NCBI Taxonomy" id="303347"/>
    <lineage>
        <taxon>Eukaryota</taxon>
        <taxon>Fungi</taxon>
        <taxon>Dikarya</taxon>
        <taxon>Ascomycota</taxon>
        <taxon>Pezizomycotina</taxon>
        <taxon>Sordariomycetes</taxon>
        <taxon>Sordariomycetidae</taxon>
        <taxon>Sordariales</taxon>
        <taxon>Diplogelasinosporaceae</taxon>
        <taxon>Diplogelasinospora</taxon>
    </lineage>
</organism>
<reference evidence="2" key="1">
    <citation type="journal article" date="2023" name="Mol. Phylogenet. Evol.">
        <title>Genome-scale phylogeny and comparative genomics of the fungal order Sordariales.</title>
        <authorList>
            <person name="Hensen N."/>
            <person name="Bonometti L."/>
            <person name="Westerberg I."/>
            <person name="Brannstrom I.O."/>
            <person name="Guillou S."/>
            <person name="Cros-Aarteil S."/>
            <person name="Calhoun S."/>
            <person name="Haridas S."/>
            <person name="Kuo A."/>
            <person name="Mondo S."/>
            <person name="Pangilinan J."/>
            <person name="Riley R."/>
            <person name="LaButti K."/>
            <person name="Andreopoulos B."/>
            <person name="Lipzen A."/>
            <person name="Chen C."/>
            <person name="Yan M."/>
            <person name="Daum C."/>
            <person name="Ng V."/>
            <person name="Clum A."/>
            <person name="Steindorff A."/>
            <person name="Ohm R.A."/>
            <person name="Martin F."/>
            <person name="Silar P."/>
            <person name="Natvig D.O."/>
            <person name="Lalanne C."/>
            <person name="Gautier V."/>
            <person name="Ament-Velasquez S.L."/>
            <person name="Kruys A."/>
            <person name="Hutchinson M.I."/>
            <person name="Powell A.J."/>
            <person name="Barry K."/>
            <person name="Miller A.N."/>
            <person name="Grigoriev I.V."/>
            <person name="Debuchy R."/>
            <person name="Gladieux P."/>
            <person name="Hiltunen Thoren M."/>
            <person name="Johannesson H."/>
        </authorList>
    </citation>
    <scope>NUCLEOTIDE SEQUENCE [LARGE SCALE GENOMIC DNA]</scope>
    <source>
        <strain evidence="2">CBS 340.73</strain>
    </source>
</reference>
<dbReference type="PROSITE" id="PS51257">
    <property type="entry name" value="PROKAR_LIPOPROTEIN"/>
    <property type="match status" value="1"/>
</dbReference>
<sequence>MVSRIDVTITGCLVLSIVGCRPWQYGLGLSEEHDSTARIRWRRLPHTPLSQVTMQGTGGRGFITALVARLSSTAQ</sequence>